<accession>A0ABW0KYN6</accession>
<evidence type="ECO:0000313" key="2">
    <source>
        <dbReference type="Proteomes" id="UP001596050"/>
    </source>
</evidence>
<dbReference type="EMBL" id="JBHSMU010000003">
    <property type="protein sequence ID" value="MFC5458643.1"/>
    <property type="molecule type" value="Genomic_DNA"/>
</dbReference>
<keyword evidence="2" id="KW-1185">Reference proteome</keyword>
<gene>
    <name evidence="1" type="ORF">ACFPN5_02310</name>
</gene>
<proteinExistence type="predicted"/>
<name>A0ABW0KYN6_9BURK</name>
<comment type="caution">
    <text evidence="1">The sequence shown here is derived from an EMBL/GenBank/DDBJ whole genome shotgun (WGS) entry which is preliminary data.</text>
</comment>
<dbReference type="InterPro" id="IPR025528">
    <property type="entry name" value="BrnA_antitoxin"/>
</dbReference>
<protein>
    <submittedName>
        <fullName evidence="1">BrnA antitoxin family protein</fullName>
    </submittedName>
</protein>
<sequence>MLWIHTAATINACHEERGTDQHRMDSMNKEYEPDWDQPALHSHVPEAAPKHQMAGAKQIVTIRLDVDMLEWFKAAGPGYQTRINQVLREHMAAQRAAEPLGE</sequence>
<dbReference type="Pfam" id="PF14384">
    <property type="entry name" value="BrnA_antitoxin"/>
    <property type="match status" value="1"/>
</dbReference>
<dbReference type="RefSeq" id="WP_379779673.1">
    <property type="nucleotide sequence ID" value="NZ_JBHSMU010000003.1"/>
</dbReference>
<dbReference type="Proteomes" id="UP001596050">
    <property type="component" value="Unassembled WGS sequence"/>
</dbReference>
<organism evidence="1 2">
    <name type="scientific">Massilia niabensis</name>
    <dbReference type="NCBI Taxonomy" id="544910"/>
    <lineage>
        <taxon>Bacteria</taxon>
        <taxon>Pseudomonadati</taxon>
        <taxon>Pseudomonadota</taxon>
        <taxon>Betaproteobacteria</taxon>
        <taxon>Burkholderiales</taxon>
        <taxon>Oxalobacteraceae</taxon>
        <taxon>Telluria group</taxon>
        <taxon>Massilia</taxon>
    </lineage>
</organism>
<evidence type="ECO:0000313" key="1">
    <source>
        <dbReference type="EMBL" id="MFC5458643.1"/>
    </source>
</evidence>
<reference evidence="2" key="1">
    <citation type="journal article" date="2019" name="Int. J. Syst. Evol. Microbiol.">
        <title>The Global Catalogue of Microorganisms (GCM) 10K type strain sequencing project: providing services to taxonomists for standard genome sequencing and annotation.</title>
        <authorList>
            <consortium name="The Broad Institute Genomics Platform"/>
            <consortium name="The Broad Institute Genome Sequencing Center for Infectious Disease"/>
            <person name="Wu L."/>
            <person name="Ma J."/>
        </authorList>
    </citation>
    <scope>NUCLEOTIDE SEQUENCE [LARGE SCALE GENOMIC DNA]</scope>
    <source>
        <strain evidence="2">KACC 12649</strain>
    </source>
</reference>